<dbReference type="AlphaFoldDB" id="A0A5C5ZFT8"/>
<keyword evidence="1" id="KW-0732">Signal</keyword>
<dbReference type="PANTHER" id="PTHR11051">
    <property type="entry name" value="GLYCOSYL HYDROLASE-RELATED"/>
    <property type="match status" value="1"/>
</dbReference>
<gene>
    <name evidence="2" type="ORF">Pla123a_07040</name>
</gene>
<evidence type="ECO:0000256" key="1">
    <source>
        <dbReference type="SAM" id="SignalP"/>
    </source>
</evidence>
<dbReference type="GO" id="GO:0005975">
    <property type="term" value="P:carbohydrate metabolic process"/>
    <property type="evidence" value="ECO:0007669"/>
    <property type="project" value="InterPro"/>
</dbReference>
<feature type="chain" id="PRO_5022905978" description="Glycosyl hydrolase family 65 central catalytic domain protein" evidence="1">
    <location>
        <begin position="39"/>
        <end position="722"/>
    </location>
</feature>
<dbReference type="Proteomes" id="UP000318478">
    <property type="component" value="Unassembled WGS sequence"/>
</dbReference>
<feature type="signal peptide" evidence="1">
    <location>
        <begin position="1"/>
        <end position="38"/>
    </location>
</feature>
<dbReference type="GO" id="GO:0004553">
    <property type="term" value="F:hydrolase activity, hydrolyzing O-glycosyl compounds"/>
    <property type="evidence" value="ECO:0007669"/>
    <property type="project" value="TreeGrafter"/>
</dbReference>
<dbReference type="Gene3D" id="1.50.10.10">
    <property type="match status" value="1"/>
</dbReference>
<dbReference type="EMBL" id="SJPO01000001">
    <property type="protein sequence ID" value="TWT85897.1"/>
    <property type="molecule type" value="Genomic_DNA"/>
</dbReference>
<dbReference type="RefSeq" id="WP_197527635.1">
    <property type="nucleotide sequence ID" value="NZ_SJPO01000001.1"/>
</dbReference>
<dbReference type="PANTHER" id="PTHR11051:SF8">
    <property type="entry name" value="PROTEIN-GLUCOSYLGALACTOSYLHYDROXYLYSINE GLUCOSIDASE"/>
    <property type="match status" value="1"/>
</dbReference>
<evidence type="ECO:0008006" key="4">
    <source>
        <dbReference type="Google" id="ProtNLM"/>
    </source>
</evidence>
<accession>A0A5C5ZFT8</accession>
<dbReference type="InterPro" id="IPR012341">
    <property type="entry name" value="6hp_glycosidase-like_sf"/>
</dbReference>
<organism evidence="2 3">
    <name type="scientific">Posidoniimonas polymericola</name>
    <dbReference type="NCBI Taxonomy" id="2528002"/>
    <lineage>
        <taxon>Bacteria</taxon>
        <taxon>Pseudomonadati</taxon>
        <taxon>Planctomycetota</taxon>
        <taxon>Planctomycetia</taxon>
        <taxon>Pirellulales</taxon>
        <taxon>Lacipirellulaceae</taxon>
        <taxon>Posidoniimonas</taxon>
    </lineage>
</organism>
<comment type="caution">
    <text evidence="2">The sequence shown here is derived from an EMBL/GenBank/DDBJ whole genome shotgun (WGS) entry which is preliminary data.</text>
</comment>
<protein>
    <recommendedName>
        <fullName evidence="4">Glycosyl hydrolase family 65 central catalytic domain protein</fullName>
    </recommendedName>
</protein>
<sequence precursor="true">MPRRIDYCLRRAHTLAAWRAMLVAPAVLCLLSPTPAAAAGGEIDRRELVSRHNIVLDRHTPRAPCQVGNGRFAFAFDMTGLQTFASEEPDAPPLGTMSDWSWHSFPERQAYAYEDTLREFDVHGRSVTYATEMKSDAAVALRSNPHRFNLARVSLRLSRDDGTSAEVGDLGGASQTLDLWTGQATSRFEFAGQPVEVRTAAHPDQDAIGVSVSSPLIATGQIAIEVDFAYPAGVWGPRVDSESCDQRHTTQLVQAERGGRLLRTIDATKYAVDVSTSGVVRATERTHRYAIENTDSESLQAVIHFKQSADHPVVALDFEQLSNAAARNWEAFWSRGGAIDLSRSSDPRWRELERRVVLSQYLTAIQCAGQMPPQETGLLCNSWYGKSHLEMHWWHAAHFSLWGRQELLERSLGWYQDILPAARSIAARQGYQGVRWPKMTGPAGVSSPSEVGELLIWQQPHPIYFAELAFRSRPTRETLLRYQQIVDQTADFMASYAHLDQATEKYELGPVLIPAQECYDGRSPSGVLNPTFELAYWRWGLEVANRWRLRLGLPANEEWSRVADQINPLPIRAGRYAAIENAPYLRRRDHPSMLAAFGVLPDTGLVDREAMRRTLLDVRRDWDWESTWGWDYPMMAMTAARLGEHKQAVDCLLLDTPKNDYLQNGHCFQADRLPVYLPANGGLLTAVAMMAAGWDGGPEGDAPGFPDDGSWVVLHEGLKPMP</sequence>
<dbReference type="SUPFAM" id="SSF48208">
    <property type="entry name" value="Six-hairpin glycosidases"/>
    <property type="match status" value="1"/>
</dbReference>
<evidence type="ECO:0000313" key="2">
    <source>
        <dbReference type="EMBL" id="TWT85897.1"/>
    </source>
</evidence>
<dbReference type="InterPro" id="IPR008928">
    <property type="entry name" value="6-hairpin_glycosidase_sf"/>
</dbReference>
<keyword evidence="3" id="KW-1185">Reference proteome</keyword>
<reference evidence="2 3" key="1">
    <citation type="submission" date="2019-02" db="EMBL/GenBank/DDBJ databases">
        <title>Deep-cultivation of Planctomycetes and their phenomic and genomic characterization uncovers novel biology.</title>
        <authorList>
            <person name="Wiegand S."/>
            <person name="Jogler M."/>
            <person name="Boedeker C."/>
            <person name="Pinto D."/>
            <person name="Vollmers J."/>
            <person name="Rivas-Marin E."/>
            <person name="Kohn T."/>
            <person name="Peeters S.H."/>
            <person name="Heuer A."/>
            <person name="Rast P."/>
            <person name="Oberbeckmann S."/>
            <person name="Bunk B."/>
            <person name="Jeske O."/>
            <person name="Meyerdierks A."/>
            <person name="Storesund J.E."/>
            <person name="Kallscheuer N."/>
            <person name="Luecker S."/>
            <person name="Lage O.M."/>
            <person name="Pohl T."/>
            <person name="Merkel B.J."/>
            <person name="Hornburger P."/>
            <person name="Mueller R.-W."/>
            <person name="Bruemmer F."/>
            <person name="Labrenz M."/>
            <person name="Spormann A.M."/>
            <person name="Op Den Camp H."/>
            <person name="Overmann J."/>
            <person name="Amann R."/>
            <person name="Jetten M.S.M."/>
            <person name="Mascher T."/>
            <person name="Medema M.H."/>
            <person name="Devos D.P."/>
            <person name="Kaster A.-K."/>
            <person name="Ovreas L."/>
            <person name="Rohde M."/>
            <person name="Galperin M.Y."/>
            <person name="Jogler C."/>
        </authorList>
    </citation>
    <scope>NUCLEOTIDE SEQUENCE [LARGE SCALE GENOMIC DNA]</scope>
    <source>
        <strain evidence="2 3">Pla123a</strain>
    </source>
</reference>
<proteinExistence type="predicted"/>
<evidence type="ECO:0000313" key="3">
    <source>
        <dbReference type="Proteomes" id="UP000318478"/>
    </source>
</evidence>
<name>A0A5C5ZFT8_9BACT</name>